<dbReference type="InterPro" id="IPR005471">
    <property type="entry name" value="Tscrpt_reg_IclR_N"/>
</dbReference>
<keyword evidence="1" id="KW-0805">Transcription regulation</keyword>
<dbReference type="RefSeq" id="WP_380252627.1">
    <property type="nucleotide sequence ID" value="NZ_JBHUII010000007.1"/>
</dbReference>
<dbReference type="Pfam" id="PF01614">
    <property type="entry name" value="IclR_C"/>
    <property type="match status" value="1"/>
</dbReference>
<comment type="caution">
    <text evidence="6">The sequence shown here is derived from an EMBL/GenBank/DDBJ whole genome shotgun (WGS) entry which is preliminary data.</text>
</comment>
<proteinExistence type="predicted"/>
<dbReference type="Gene3D" id="3.30.450.40">
    <property type="match status" value="1"/>
</dbReference>
<evidence type="ECO:0000259" key="5">
    <source>
        <dbReference type="PROSITE" id="PS51078"/>
    </source>
</evidence>
<dbReference type="SMART" id="SM00346">
    <property type="entry name" value="HTH_ICLR"/>
    <property type="match status" value="1"/>
</dbReference>
<dbReference type="PANTHER" id="PTHR30136:SF24">
    <property type="entry name" value="HTH-TYPE TRANSCRIPTIONAL REPRESSOR ALLR"/>
    <property type="match status" value="1"/>
</dbReference>
<name>A0ABW5BM54_9PROT</name>
<gene>
    <name evidence="6" type="ORF">ACFSKO_13895</name>
</gene>
<organism evidence="6 7">
    <name type="scientific">Kiloniella antarctica</name>
    <dbReference type="NCBI Taxonomy" id="1550907"/>
    <lineage>
        <taxon>Bacteria</taxon>
        <taxon>Pseudomonadati</taxon>
        <taxon>Pseudomonadota</taxon>
        <taxon>Alphaproteobacteria</taxon>
        <taxon>Rhodospirillales</taxon>
        <taxon>Kiloniellaceae</taxon>
        <taxon>Kiloniella</taxon>
    </lineage>
</organism>
<dbReference type="PROSITE" id="PS51078">
    <property type="entry name" value="ICLR_ED"/>
    <property type="match status" value="1"/>
</dbReference>
<dbReference type="InterPro" id="IPR036390">
    <property type="entry name" value="WH_DNA-bd_sf"/>
</dbReference>
<dbReference type="InterPro" id="IPR029016">
    <property type="entry name" value="GAF-like_dom_sf"/>
</dbReference>
<dbReference type="Gene3D" id="1.10.10.10">
    <property type="entry name" value="Winged helix-like DNA-binding domain superfamily/Winged helix DNA-binding domain"/>
    <property type="match status" value="1"/>
</dbReference>
<evidence type="ECO:0000256" key="3">
    <source>
        <dbReference type="ARBA" id="ARBA00023163"/>
    </source>
</evidence>
<dbReference type="Proteomes" id="UP001597294">
    <property type="component" value="Unassembled WGS sequence"/>
</dbReference>
<dbReference type="InterPro" id="IPR014757">
    <property type="entry name" value="Tscrpt_reg_IclR_C"/>
</dbReference>
<feature type="domain" description="HTH iclR-type" evidence="4">
    <location>
        <begin position="12"/>
        <end position="74"/>
    </location>
</feature>
<keyword evidence="2" id="KW-0238">DNA-binding</keyword>
<dbReference type="InterPro" id="IPR050707">
    <property type="entry name" value="HTH_MetabolicPath_Reg"/>
</dbReference>
<sequence length="263" mass="28997">MIDVKKQSQVGVGLIQKTFQVLDLFQLDRPDWSQSELILETGMSRSTASRLVRYLVDTGYLVQHPSSGRYMLGVAAADLGRRAMAGFDLKAICQPALEQLSEITDETILLTSLDRSAQAVICVDQIESRCGGLRVFEKIGASFPLHAGAAPRAVLALLPVAMQNAYLQLPLKKFTDHTMASEVELRREIKKIRDAGYSISVEETYEGAAGIAAPFVGPDEYPWGSIAIAFPLNRLTENEREDMGRKMADISKRISILLRKPEG</sequence>
<evidence type="ECO:0000313" key="6">
    <source>
        <dbReference type="EMBL" id="MFD2206719.1"/>
    </source>
</evidence>
<accession>A0ABW5BM54</accession>
<evidence type="ECO:0000256" key="2">
    <source>
        <dbReference type="ARBA" id="ARBA00023125"/>
    </source>
</evidence>
<evidence type="ECO:0000256" key="1">
    <source>
        <dbReference type="ARBA" id="ARBA00023015"/>
    </source>
</evidence>
<protein>
    <submittedName>
        <fullName evidence="6">IclR family transcriptional regulator</fullName>
    </submittedName>
</protein>
<dbReference type="SUPFAM" id="SSF46785">
    <property type="entry name" value="Winged helix' DNA-binding domain"/>
    <property type="match status" value="1"/>
</dbReference>
<dbReference type="SUPFAM" id="SSF55781">
    <property type="entry name" value="GAF domain-like"/>
    <property type="match status" value="1"/>
</dbReference>
<dbReference type="InterPro" id="IPR036388">
    <property type="entry name" value="WH-like_DNA-bd_sf"/>
</dbReference>
<feature type="domain" description="IclR-ED" evidence="5">
    <location>
        <begin position="75"/>
        <end position="260"/>
    </location>
</feature>
<reference evidence="7" key="1">
    <citation type="journal article" date="2019" name="Int. J. Syst. Evol. Microbiol.">
        <title>The Global Catalogue of Microorganisms (GCM) 10K type strain sequencing project: providing services to taxonomists for standard genome sequencing and annotation.</title>
        <authorList>
            <consortium name="The Broad Institute Genomics Platform"/>
            <consortium name="The Broad Institute Genome Sequencing Center for Infectious Disease"/>
            <person name="Wu L."/>
            <person name="Ma J."/>
        </authorList>
    </citation>
    <scope>NUCLEOTIDE SEQUENCE [LARGE SCALE GENOMIC DNA]</scope>
    <source>
        <strain evidence="7">CGMCC 4.7192</strain>
    </source>
</reference>
<dbReference type="EMBL" id="JBHUII010000007">
    <property type="protein sequence ID" value="MFD2206719.1"/>
    <property type="molecule type" value="Genomic_DNA"/>
</dbReference>
<keyword evidence="3" id="KW-0804">Transcription</keyword>
<dbReference type="PANTHER" id="PTHR30136">
    <property type="entry name" value="HELIX-TURN-HELIX TRANSCRIPTIONAL REGULATOR, ICLR FAMILY"/>
    <property type="match status" value="1"/>
</dbReference>
<keyword evidence="7" id="KW-1185">Reference proteome</keyword>
<evidence type="ECO:0000259" key="4">
    <source>
        <dbReference type="PROSITE" id="PS51077"/>
    </source>
</evidence>
<dbReference type="PROSITE" id="PS51077">
    <property type="entry name" value="HTH_ICLR"/>
    <property type="match status" value="1"/>
</dbReference>
<evidence type="ECO:0000313" key="7">
    <source>
        <dbReference type="Proteomes" id="UP001597294"/>
    </source>
</evidence>
<dbReference type="Pfam" id="PF09339">
    <property type="entry name" value="HTH_IclR"/>
    <property type="match status" value="1"/>
</dbReference>